<evidence type="ECO:0000313" key="1">
    <source>
        <dbReference type="EMBL" id="QRG70665.1"/>
    </source>
</evidence>
<keyword evidence="2" id="KW-1185">Reference proteome</keyword>
<name>A0ABX7FXZ8_BRECH</name>
<reference evidence="1 2" key="1">
    <citation type="submission" date="2021-01" db="EMBL/GenBank/DDBJ databases">
        <title>Identification of strong promoters based on the transcriptome of Brevibacillus choshinensis.</title>
        <authorList>
            <person name="Yao D."/>
            <person name="Zhang K."/>
            <person name="Wu J."/>
        </authorList>
    </citation>
    <scope>NUCLEOTIDE SEQUENCE [LARGE SCALE GENOMIC DNA]</scope>
    <source>
        <strain evidence="1 2">HPD31-SP3</strain>
    </source>
</reference>
<protein>
    <submittedName>
        <fullName evidence="1">ATP-binding protein</fullName>
    </submittedName>
</protein>
<dbReference type="EMBL" id="CP069127">
    <property type="protein sequence ID" value="QRG70665.1"/>
    <property type="molecule type" value="Genomic_DNA"/>
</dbReference>
<keyword evidence="1" id="KW-0547">Nucleotide-binding</keyword>
<dbReference type="InterPro" id="IPR036890">
    <property type="entry name" value="HATPase_C_sf"/>
</dbReference>
<proteinExistence type="predicted"/>
<evidence type="ECO:0000313" key="2">
    <source>
        <dbReference type="Proteomes" id="UP000596248"/>
    </source>
</evidence>
<gene>
    <name evidence="1" type="ORF">JNE38_18375</name>
</gene>
<keyword evidence="1" id="KW-0067">ATP-binding</keyword>
<dbReference type="Proteomes" id="UP000596248">
    <property type="component" value="Chromosome"/>
</dbReference>
<sequence length="44" mass="4948">MGLSIAKRLMEAVKGTIHLESKEHKGTSVFLHFQHGDEKESRAL</sequence>
<organism evidence="1 2">
    <name type="scientific">Brevibacillus choshinensis</name>
    <dbReference type="NCBI Taxonomy" id="54911"/>
    <lineage>
        <taxon>Bacteria</taxon>
        <taxon>Bacillati</taxon>
        <taxon>Bacillota</taxon>
        <taxon>Bacilli</taxon>
        <taxon>Bacillales</taxon>
        <taxon>Paenibacillaceae</taxon>
        <taxon>Brevibacillus</taxon>
    </lineage>
</organism>
<dbReference type="Gene3D" id="3.30.565.10">
    <property type="entry name" value="Histidine kinase-like ATPase, C-terminal domain"/>
    <property type="match status" value="1"/>
</dbReference>
<dbReference type="GO" id="GO:0005524">
    <property type="term" value="F:ATP binding"/>
    <property type="evidence" value="ECO:0007669"/>
    <property type="project" value="UniProtKB-KW"/>
</dbReference>
<accession>A0ABX7FXZ8</accession>
<dbReference type="SUPFAM" id="SSF55874">
    <property type="entry name" value="ATPase domain of HSP90 chaperone/DNA topoisomerase II/histidine kinase"/>
    <property type="match status" value="1"/>
</dbReference>